<feature type="compositionally biased region" description="Acidic residues" evidence="1">
    <location>
        <begin position="184"/>
        <end position="201"/>
    </location>
</feature>
<feature type="region of interest" description="Disordered" evidence="1">
    <location>
        <begin position="156"/>
        <end position="208"/>
    </location>
</feature>
<evidence type="ECO:0000256" key="1">
    <source>
        <dbReference type="SAM" id="MobiDB-lite"/>
    </source>
</evidence>
<dbReference type="AlphaFoldDB" id="A0A5C3KWJ5"/>
<evidence type="ECO:0000313" key="3">
    <source>
        <dbReference type="Proteomes" id="UP000307440"/>
    </source>
</evidence>
<proteinExistence type="predicted"/>
<dbReference type="EMBL" id="ML210195">
    <property type="protein sequence ID" value="TFK24784.1"/>
    <property type="molecule type" value="Genomic_DNA"/>
</dbReference>
<protein>
    <submittedName>
        <fullName evidence="2">Uncharacterized protein</fullName>
    </submittedName>
</protein>
<reference evidence="2 3" key="1">
    <citation type="journal article" date="2019" name="Nat. Ecol. Evol.">
        <title>Megaphylogeny resolves global patterns of mushroom evolution.</title>
        <authorList>
            <person name="Varga T."/>
            <person name="Krizsan K."/>
            <person name="Foldi C."/>
            <person name="Dima B."/>
            <person name="Sanchez-Garcia M."/>
            <person name="Sanchez-Ramirez S."/>
            <person name="Szollosi G.J."/>
            <person name="Szarkandi J.G."/>
            <person name="Papp V."/>
            <person name="Albert L."/>
            <person name="Andreopoulos W."/>
            <person name="Angelini C."/>
            <person name="Antonin V."/>
            <person name="Barry K.W."/>
            <person name="Bougher N.L."/>
            <person name="Buchanan P."/>
            <person name="Buyck B."/>
            <person name="Bense V."/>
            <person name="Catcheside P."/>
            <person name="Chovatia M."/>
            <person name="Cooper J."/>
            <person name="Damon W."/>
            <person name="Desjardin D."/>
            <person name="Finy P."/>
            <person name="Geml J."/>
            <person name="Haridas S."/>
            <person name="Hughes K."/>
            <person name="Justo A."/>
            <person name="Karasinski D."/>
            <person name="Kautmanova I."/>
            <person name="Kiss B."/>
            <person name="Kocsube S."/>
            <person name="Kotiranta H."/>
            <person name="LaButti K.M."/>
            <person name="Lechner B.E."/>
            <person name="Liimatainen K."/>
            <person name="Lipzen A."/>
            <person name="Lukacs Z."/>
            <person name="Mihaltcheva S."/>
            <person name="Morgado L.N."/>
            <person name="Niskanen T."/>
            <person name="Noordeloos M.E."/>
            <person name="Ohm R.A."/>
            <person name="Ortiz-Santana B."/>
            <person name="Ovrebo C."/>
            <person name="Racz N."/>
            <person name="Riley R."/>
            <person name="Savchenko A."/>
            <person name="Shiryaev A."/>
            <person name="Soop K."/>
            <person name="Spirin V."/>
            <person name="Szebenyi C."/>
            <person name="Tomsovsky M."/>
            <person name="Tulloss R.E."/>
            <person name="Uehling J."/>
            <person name="Grigoriev I.V."/>
            <person name="Vagvolgyi C."/>
            <person name="Papp T."/>
            <person name="Martin F.M."/>
            <person name="Miettinen O."/>
            <person name="Hibbett D.S."/>
            <person name="Nagy L.G."/>
        </authorList>
    </citation>
    <scope>NUCLEOTIDE SEQUENCE [LARGE SCALE GENOMIC DNA]</scope>
    <source>
        <strain evidence="2 3">CBS 121175</strain>
    </source>
</reference>
<gene>
    <name evidence="2" type="ORF">FA15DRAFT_704327</name>
</gene>
<evidence type="ECO:0000313" key="2">
    <source>
        <dbReference type="EMBL" id="TFK24784.1"/>
    </source>
</evidence>
<feature type="compositionally biased region" description="Acidic residues" evidence="1">
    <location>
        <begin position="166"/>
        <end position="175"/>
    </location>
</feature>
<keyword evidence="3" id="KW-1185">Reference proteome</keyword>
<name>A0A5C3KWJ5_COPMA</name>
<accession>A0A5C3KWJ5</accession>
<sequence>MPPPPNCLPLKILSRMIEYLVAKHEFILKPDPSDLTVNGPFAQLLPCQEQFINDCAFYAQEAVEAGRGLEFIQEVLFKFFTCWEVCNGQFWVTRGKIEERLEVIVHKLNRAFYEHQAILPDVSWKMMLAVWTWDQWEELAGPLCKCYLESPRPIPLPTISNTPKEEESDESEATDATENNAETDMTEDETDTGVAEGEADTEVAGGEANTEVARTESDIWLQDALDAGTFSNTDTEGLFETMKEHHRIKSQTYRRMPYRPFNPRC</sequence>
<organism evidence="2 3">
    <name type="scientific">Coprinopsis marcescibilis</name>
    <name type="common">Agaric fungus</name>
    <name type="synonym">Psathyrella marcescibilis</name>
    <dbReference type="NCBI Taxonomy" id="230819"/>
    <lineage>
        <taxon>Eukaryota</taxon>
        <taxon>Fungi</taxon>
        <taxon>Dikarya</taxon>
        <taxon>Basidiomycota</taxon>
        <taxon>Agaricomycotina</taxon>
        <taxon>Agaricomycetes</taxon>
        <taxon>Agaricomycetidae</taxon>
        <taxon>Agaricales</taxon>
        <taxon>Agaricineae</taxon>
        <taxon>Psathyrellaceae</taxon>
        <taxon>Coprinopsis</taxon>
    </lineage>
</organism>
<dbReference type="Proteomes" id="UP000307440">
    <property type="component" value="Unassembled WGS sequence"/>
</dbReference>